<dbReference type="Pfam" id="PF01841">
    <property type="entry name" value="Transglut_core"/>
    <property type="match status" value="1"/>
</dbReference>
<evidence type="ECO:0000313" key="5">
    <source>
        <dbReference type="Proteomes" id="UP000241639"/>
    </source>
</evidence>
<dbReference type="Pfam" id="PF11992">
    <property type="entry name" value="TgpA_N"/>
    <property type="match status" value="1"/>
</dbReference>
<gene>
    <name evidence="4" type="ORF">C8J48_3518</name>
</gene>
<proteinExistence type="predicted"/>
<feature type="transmembrane region" description="Helical" evidence="2">
    <location>
        <begin position="203"/>
        <end position="225"/>
    </location>
</feature>
<keyword evidence="5" id="KW-1185">Reference proteome</keyword>
<keyword evidence="2" id="KW-0472">Membrane</keyword>
<dbReference type="EMBL" id="PZZP01000004">
    <property type="protein sequence ID" value="PTM53207.1"/>
    <property type="molecule type" value="Genomic_DNA"/>
</dbReference>
<dbReference type="Gene3D" id="3.10.620.30">
    <property type="match status" value="1"/>
</dbReference>
<dbReference type="Proteomes" id="UP000241639">
    <property type="component" value="Unassembled WGS sequence"/>
</dbReference>
<dbReference type="InterPro" id="IPR038765">
    <property type="entry name" value="Papain-like_cys_pep_sf"/>
</dbReference>
<feature type="transmembrane region" description="Helical" evidence="2">
    <location>
        <begin position="627"/>
        <end position="645"/>
    </location>
</feature>
<dbReference type="InterPro" id="IPR052901">
    <property type="entry name" value="Bact_TGase-like"/>
</dbReference>
<protein>
    <submittedName>
        <fullName evidence="4">Uncharacterized protein DUF4129</fullName>
    </submittedName>
</protein>
<comment type="caution">
    <text evidence="4">The sequence shown here is derived from an EMBL/GenBank/DDBJ whole genome shotgun (WGS) entry which is preliminary data.</text>
</comment>
<dbReference type="InterPro" id="IPR025403">
    <property type="entry name" value="TgpA-like_C"/>
</dbReference>
<dbReference type="PANTHER" id="PTHR42736:SF1">
    <property type="entry name" value="PROTEIN-GLUTAMINE GAMMA-GLUTAMYLTRANSFERASE"/>
    <property type="match status" value="1"/>
</dbReference>
<dbReference type="RefSeq" id="WP_170105674.1">
    <property type="nucleotide sequence ID" value="NZ_PZZP01000004.1"/>
</dbReference>
<feature type="region of interest" description="Disordered" evidence="1">
    <location>
        <begin position="565"/>
        <end position="617"/>
    </location>
</feature>
<dbReference type="SMART" id="SM00460">
    <property type="entry name" value="TGc"/>
    <property type="match status" value="1"/>
</dbReference>
<evidence type="ECO:0000256" key="2">
    <source>
        <dbReference type="SAM" id="Phobius"/>
    </source>
</evidence>
<name>A0A2T4Z0D6_9BACL</name>
<organism evidence="4 5">
    <name type="scientific">Desmospora activa DSM 45169</name>
    <dbReference type="NCBI Taxonomy" id="1121389"/>
    <lineage>
        <taxon>Bacteria</taxon>
        <taxon>Bacillati</taxon>
        <taxon>Bacillota</taxon>
        <taxon>Bacilli</taxon>
        <taxon>Bacillales</taxon>
        <taxon>Thermoactinomycetaceae</taxon>
        <taxon>Desmospora</taxon>
    </lineage>
</organism>
<dbReference type="AlphaFoldDB" id="A0A2T4Z0D6"/>
<feature type="domain" description="Transglutaminase-like" evidence="3">
    <location>
        <begin position="479"/>
        <end position="563"/>
    </location>
</feature>
<feature type="transmembrane region" description="Helical" evidence="2">
    <location>
        <begin position="173"/>
        <end position="191"/>
    </location>
</feature>
<dbReference type="SUPFAM" id="SSF54001">
    <property type="entry name" value="Cysteine proteinases"/>
    <property type="match status" value="1"/>
</dbReference>
<reference evidence="4 5" key="1">
    <citation type="submission" date="2018-04" db="EMBL/GenBank/DDBJ databases">
        <title>Genomic Encyclopedia of Archaeal and Bacterial Type Strains, Phase II (KMG-II): from individual species to whole genera.</title>
        <authorList>
            <person name="Goeker M."/>
        </authorList>
    </citation>
    <scope>NUCLEOTIDE SEQUENCE [LARGE SCALE GENOMIC DNA]</scope>
    <source>
        <strain evidence="4 5">DSM 45169</strain>
    </source>
</reference>
<dbReference type="InterPro" id="IPR021878">
    <property type="entry name" value="TgpA_N"/>
</dbReference>
<dbReference type="InterPro" id="IPR002931">
    <property type="entry name" value="Transglutaminase-like"/>
</dbReference>
<keyword evidence="2" id="KW-1133">Transmembrane helix</keyword>
<evidence type="ECO:0000259" key="3">
    <source>
        <dbReference type="SMART" id="SM00460"/>
    </source>
</evidence>
<feature type="transmembrane region" description="Helical" evidence="2">
    <location>
        <begin position="120"/>
        <end position="141"/>
    </location>
</feature>
<evidence type="ECO:0000313" key="4">
    <source>
        <dbReference type="EMBL" id="PTM53207.1"/>
    </source>
</evidence>
<dbReference type="Pfam" id="PF13559">
    <property type="entry name" value="DUF4129"/>
    <property type="match status" value="1"/>
</dbReference>
<sequence length="741" mass="85034">MAWMPQQENEQPSQGQKWGLTLLALLLAWECLLPLAQISSMERVDIFLWAFLLFLIAQRVVHQGWLRFSLCVLLVVILLHRAHFALHYSFFDPLWLAQWSNQFITGWSMWWGREGWMGPASFHTFLFLLALWALAVLFRLWSFESGRVFPFIIGAVVVLSTLDSFTSYDASGAILRVFVYGFIALAWLRLARLREQSVGEPPAARGWATMTAVLILVAAVVGWAAPKPAAGWPNPLAWIPSGDDRAGGGVGIRQIGYSRDDSYLGGSLQMNEETAIEALVETPYYWRGESRDLYTGKGWQNTLQPEKQLEFRPQEEIPQTDSKDIDAQLFQDIPTDRNRVRLTQLNNPVLFTSGELKTVTLRYEETIQQQPHHGGFVAEGRMRLREYSLVSEIPRIDEDQLRKARDYGSREIADTYLQLPASLPGRVRQLAQDVTAEEDNPYDQAKAIESYLRQGGGYTYELEDVPLPGREDDFVDQFLFESKQGYCDHFSTSMVVMLRSVGIPARWVKGFTPGDAVPVTDEKQLENHQADELYQVEVKNSNAHSWVEVYFEGFGWIPFEPTPGFSNPTPLEVEQADTDDEAETEEEENDPAAGGPDPRQQELNQDPAQAGEDVTSEQTVTTWWRPWVWGIGLSLAVIGLLFWLWRHRLAWWWLSRQPSTTGSLLRAYGSLLQWLSWYQGPRRPDQTLREYVLEREWPSQPSAELRELTHTYEETRYGKGKMELGERTRTLWKRVMNQFRP</sequence>
<accession>A0A2T4Z0D6</accession>
<keyword evidence="2" id="KW-0812">Transmembrane</keyword>
<feature type="compositionally biased region" description="Acidic residues" evidence="1">
    <location>
        <begin position="574"/>
        <end position="590"/>
    </location>
</feature>
<dbReference type="PANTHER" id="PTHR42736">
    <property type="entry name" value="PROTEIN-GLUTAMINE GAMMA-GLUTAMYLTRANSFERASE"/>
    <property type="match status" value="1"/>
</dbReference>
<feature type="transmembrane region" description="Helical" evidence="2">
    <location>
        <begin position="148"/>
        <end position="167"/>
    </location>
</feature>
<feature type="transmembrane region" description="Helical" evidence="2">
    <location>
        <begin position="68"/>
        <end position="90"/>
    </location>
</feature>
<evidence type="ECO:0000256" key="1">
    <source>
        <dbReference type="SAM" id="MobiDB-lite"/>
    </source>
</evidence>